<reference evidence="2 3" key="1">
    <citation type="submission" date="2014-04" db="EMBL/GenBank/DDBJ databases">
        <authorList>
            <consortium name="DOE Joint Genome Institute"/>
            <person name="Kuo A."/>
            <person name="Girlanda M."/>
            <person name="Perotto S."/>
            <person name="Kohler A."/>
            <person name="Nagy L.G."/>
            <person name="Floudas D."/>
            <person name="Copeland A."/>
            <person name="Barry K.W."/>
            <person name="Cichocki N."/>
            <person name="Veneault-Fourrey C."/>
            <person name="LaButti K."/>
            <person name="Lindquist E.A."/>
            <person name="Lipzen A."/>
            <person name="Lundell T."/>
            <person name="Morin E."/>
            <person name="Murat C."/>
            <person name="Sun H."/>
            <person name="Tunlid A."/>
            <person name="Henrissat B."/>
            <person name="Grigoriev I.V."/>
            <person name="Hibbett D.S."/>
            <person name="Martin F."/>
            <person name="Nordberg H.P."/>
            <person name="Cantor M.N."/>
            <person name="Hua S.X."/>
        </authorList>
    </citation>
    <scope>NUCLEOTIDE SEQUENCE [LARGE SCALE GENOMIC DNA]</scope>
    <source>
        <strain evidence="2 3">MUT 4182</strain>
    </source>
</reference>
<keyword evidence="1" id="KW-0812">Transmembrane</keyword>
<keyword evidence="3" id="KW-1185">Reference proteome</keyword>
<dbReference type="AlphaFoldDB" id="A0A0C3M8V7"/>
<name>A0A0C3M8V7_9AGAM</name>
<feature type="transmembrane region" description="Helical" evidence="1">
    <location>
        <begin position="228"/>
        <end position="245"/>
    </location>
</feature>
<feature type="transmembrane region" description="Helical" evidence="1">
    <location>
        <begin position="27"/>
        <end position="47"/>
    </location>
</feature>
<dbReference type="InterPro" id="IPR013920">
    <property type="entry name" value="DUF1774_fun"/>
</dbReference>
<proteinExistence type="predicted"/>
<dbReference type="OrthoDB" id="3342455at2759"/>
<evidence type="ECO:0000313" key="2">
    <source>
        <dbReference type="EMBL" id="KIO30157.1"/>
    </source>
</evidence>
<feature type="transmembrane region" description="Helical" evidence="1">
    <location>
        <begin position="169"/>
        <end position="191"/>
    </location>
</feature>
<protein>
    <submittedName>
        <fullName evidence="2">Uncharacterized protein</fullName>
    </submittedName>
</protein>
<keyword evidence="1" id="KW-0472">Membrane</keyword>
<feature type="transmembrane region" description="Helical" evidence="1">
    <location>
        <begin position="67"/>
        <end position="88"/>
    </location>
</feature>
<dbReference type="Proteomes" id="UP000054248">
    <property type="component" value="Unassembled WGS sequence"/>
</dbReference>
<dbReference type="PANTHER" id="PTHR37992:SF1">
    <property type="entry name" value="DUF1774-DOMAIN-CONTAINING PROTEIN"/>
    <property type="match status" value="1"/>
</dbReference>
<feature type="transmembrane region" description="Helical" evidence="1">
    <location>
        <begin position="100"/>
        <end position="120"/>
    </location>
</feature>
<dbReference type="EMBL" id="KN822975">
    <property type="protein sequence ID" value="KIO30157.1"/>
    <property type="molecule type" value="Genomic_DNA"/>
</dbReference>
<feature type="transmembrane region" description="Helical" evidence="1">
    <location>
        <begin position="126"/>
        <end position="149"/>
    </location>
</feature>
<dbReference type="PANTHER" id="PTHR37992">
    <property type="entry name" value="EXPRESSED PROTEIN"/>
    <property type="match status" value="1"/>
</dbReference>
<keyword evidence="1" id="KW-1133">Transmembrane helix</keyword>
<organism evidence="2 3">
    <name type="scientific">Tulasnella calospora MUT 4182</name>
    <dbReference type="NCBI Taxonomy" id="1051891"/>
    <lineage>
        <taxon>Eukaryota</taxon>
        <taxon>Fungi</taxon>
        <taxon>Dikarya</taxon>
        <taxon>Basidiomycota</taxon>
        <taxon>Agaricomycotina</taxon>
        <taxon>Agaricomycetes</taxon>
        <taxon>Cantharellales</taxon>
        <taxon>Tulasnellaceae</taxon>
        <taxon>Tulasnella</taxon>
    </lineage>
</organism>
<feature type="transmembrane region" description="Helical" evidence="1">
    <location>
        <begin position="251"/>
        <end position="272"/>
    </location>
</feature>
<accession>A0A0C3M8V7</accession>
<evidence type="ECO:0000313" key="3">
    <source>
        <dbReference type="Proteomes" id="UP000054248"/>
    </source>
</evidence>
<dbReference type="HOGENOM" id="CLU_033260_0_0_1"/>
<gene>
    <name evidence="2" type="ORF">M407DRAFT_69563</name>
</gene>
<dbReference type="STRING" id="1051891.A0A0C3M8V7"/>
<reference evidence="3" key="2">
    <citation type="submission" date="2015-01" db="EMBL/GenBank/DDBJ databases">
        <title>Evolutionary Origins and Diversification of the Mycorrhizal Mutualists.</title>
        <authorList>
            <consortium name="DOE Joint Genome Institute"/>
            <consortium name="Mycorrhizal Genomics Consortium"/>
            <person name="Kohler A."/>
            <person name="Kuo A."/>
            <person name="Nagy L.G."/>
            <person name="Floudas D."/>
            <person name="Copeland A."/>
            <person name="Barry K.W."/>
            <person name="Cichocki N."/>
            <person name="Veneault-Fourrey C."/>
            <person name="LaButti K."/>
            <person name="Lindquist E.A."/>
            <person name="Lipzen A."/>
            <person name="Lundell T."/>
            <person name="Morin E."/>
            <person name="Murat C."/>
            <person name="Riley R."/>
            <person name="Ohm R."/>
            <person name="Sun H."/>
            <person name="Tunlid A."/>
            <person name="Henrissat B."/>
            <person name="Grigoriev I.V."/>
            <person name="Hibbett D.S."/>
            <person name="Martin F."/>
        </authorList>
    </citation>
    <scope>NUCLEOTIDE SEQUENCE [LARGE SCALE GENOMIC DNA]</scope>
    <source>
        <strain evidence="3">MUT 4182</strain>
    </source>
</reference>
<evidence type="ECO:0000256" key="1">
    <source>
        <dbReference type="SAM" id="Phobius"/>
    </source>
</evidence>
<sequence>MSTVETPLLNAQDPDTRLVLKLLRLQVLTPLAVLVNIASFLICSIVVKPSMRDLNRAFPTAVTPNAGMIAMLWIIVFAGEVLFCMLLVVGRKHHTRETMVYGVGLRLVLANWIMVAWSIVFTLKLWLPSTILLGVLTLFILWINFSLIWYPPTVSRPADFLAIHLPLRLWLLVLLLSSLPQSIFITLDWVFSPDHPEVDYDRHSWEALAFILGTNLPGLIWVFMKPDLVWTVGGVWTMVALMSKRPKGVPVFTATILVAVLYPLVWITGLAWHRLREKGELRVLWTPIPPPVPATSV</sequence>